<dbReference type="InterPro" id="IPR051611">
    <property type="entry name" value="ECF_transporter_component"/>
</dbReference>
<evidence type="ECO:0000256" key="5">
    <source>
        <dbReference type="ARBA" id="ARBA00023136"/>
    </source>
</evidence>
<dbReference type="PANTHER" id="PTHR34857:SF2">
    <property type="entry name" value="SLL0384 PROTEIN"/>
    <property type="match status" value="1"/>
</dbReference>
<feature type="transmembrane region" description="Helical" evidence="6">
    <location>
        <begin position="233"/>
        <end position="251"/>
    </location>
</feature>
<evidence type="ECO:0000313" key="7">
    <source>
        <dbReference type="EMBL" id="TWD13784.1"/>
    </source>
</evidence>
<accession>A0A560W827</accession>
<dbReference type="GO" id="GO:0006824">
    <property type="term" value="P:cobalt ion transport"/>
    <property type="evidence" value="ECO:0007669"/>
    <property type="project" value="InterPro"/>
</dbReference>
<organism evidence="7 8">
    <name type="scientific">Marihabitans asiaticum</name>
    <dbReference type="NCBI Taxonomy" id="415218"/>
    <lineage>
        <taxon>Bacteria</taxon>
        <taxon>Bacillati</taxon>
        <taxon>Actinomycetota</taxon>
        <taxon>Actinomycetes</taxon>
        <taxon>Micrococcales</taxon>
        <taxon>Intrasporangiaceae</taxon>
        <taxon>Marihabitans</taxon>
    </lineage>
</organism>
<dbReference type="EMBL" id="VIUW01000004">
    <property type="protein sequence ID" value="TWD13784.1"/>
    <property type="molecule type" value="Genomic_DNA"/>
</dbReference>
<gene>
    <name evidence="7" type="ORF">FB557_2421</name>
</gene>
<evidence type="ECO:0000256" key="4">
    <source>
        <dbReference type="ARBA" id="ARBA00022989"/>
    </source>
</evidence>
<dbReference type="Pfam" id="PF02361">
    <property type="entry name" value="CbiQ"/>
    <property type="match status" value="1"/>
</dbReference>
<reference evidence="7 8" key="1">
    <citation type="submission" date="2019-06" db="EMBL/GenBank/DDBJ databases">
        <title>Sequencing the genomes of 1000 actinobacteria strains.</title>
        <authorList>
            <person name="Klenk H.-P."/>
        </authorList>
    </citation>
    <scope>NUCLEOTIDE SEQUENCE [LARGE SCALE GENOMIC DNA]</scope>
    <source>
        <strain evidence="7 8">DSM 18935</strain>
    </source>
</reference>
<keyword evidence="4 6" id="KW-1133">Transmembrane helix</keyword>
<dbReference type="AlphaFoldDB" id="A0A560W827"/>
<proteinExistence type="predicted"/>
<evidence type="ECO:0000256" key="3">
    <source>
        <dbReference type="ARBA" id="ARBA00022692"/>
    </source>
</evidence>
<feature type="transmembrane region" description="Helical" evidence="6">
    <location>
        <begin position="140"/>
        <end position="159"/>
    </location>
</feature>
<dbReference type="GO" id="GO:0043190">
    <property type="term" value="C:ATP-binding cassette (ABC) transporter complex"/>
    <property type="evidence" value="ECO:0007669"/>
    <property type="project" value="InterPro"/>
</dbReference>
<dbReference type="RefSeq" id="WP_144857844.1">
    <property type="nucleotide sequence ID" value="NZ_BAAAYT010000002.1"/>
</dbReference>
<feature type="transmembrane region" description="Helical" evidence="6">
    <location>
        <begin position="72"/>
        <end position="88"/>
    </location>
</feature>
<dbReference type="CDD" id="cd16914">
    <property type="entry name" value="EcfT"/>
    <property type="match status" value="1"/>
</dbReference>
<evidence type="ECO:0000313" key="8">
    <source>
        <dbReference type="Proteomes" id="UP000315628"/>
    </source>
</evidence>
<dbReference type="PANTHER" id="PTHR34857">
    <property type="entry name" value="SLL0384 PROTEIN"/>
    <property type="match status" value="1"/>
</dbReference>
<dbReference type="Proteomes" id="UP000315628">
    <property type="component" value="Unassembled WGS sequence"/>
</dbReference>
<keyword evidence="3 6" id="KW-0812">Transmembrane</keyword>
<evidence type="ECO:0000256" key="2">
    <source>
        <dbReference type="ARBA" id="ARBA00022475"/>
    </source>
</evidence>
<keyword evidence="8" id="KW-1185">Reference proteome</keyword>
<keyword evidence="2" id="KW-1003">Cell membrane</keyword>
<protein>
    <submittedName>
        <fullName evidence="7">Cobalt/nickel transport system permease protein</fullName>
    </submittedName>
</protein>
<name>A0A560W827_9MICO</name>
<keyword evidence="5 6" id="KW-0472">Membrane</keyword>
<comment type="caution">
    <text evidence="7">The sequence shown here is derived from an EMBL/GenBank/DDBJ whole genome shotgun (WGS) entry which is preliminary data.</text>
</comment>
<dbReference type="InterPro" id="IPR003339">
    <property type="entry name" value="ABC/ECF_trnsptr_transmembrane"/>
</dbReference>
<dbReference type="OrthoDB" id="4533at2"/>
<dbReference type="NCBIfam" id="TIGR02454">
    <property type="entry name" value="ECF_T_CbiQ"/>
    <property type="match status" value="1"/>
</dbReference>
<comment type="subcellular location">
    <subcellularLocation>
        <location evidence="1">Cell membrane</location>
        <topology evidence="1">Multi-pass membrane protein</topology>
    </subcellularLocation>
</comment>
<dbReference type="InterPro" id="IPR012809">
    <property type="entry name" value="ECF_CbiQ"/>
</dbReference>
<feature type="transmembrane region" description="Helical" evidence="6">
    <location>
        <begin position="108"/>
        <end position="128"/>
    </location>
</feature>
<evidence type="ECO:0000256" key="1">
    <source>
        <dbReference type="ARBA" id="ARBA00004651"/>
    </source>
</evidence>
<sequence>MSGPHGHSLHFHGHSPIHRLPPEVKIAAALTFVAAVVATPREAVWAFGLHLLALVVVIAVAQVPAGFLARRMVIEVPFVVLAVTMPFISTGPTRPLGPFEVSVAGLWAGWALFAKGSLGALTALALAATTEAPDVVRGLARLRLPAQIVLIMSFMIRYLDVVSTELRRMRIARESRGHAVRGIRAWPVLASTAGALFVRSYERGERVHLAMLSRGFQGRVDLGEGGSAGGRDWLAAALPLTGAAIAATAWLSGAGR</sequence>
<feature type="transmembrane region" description="Helical" evidence="6">
    <location>
        <begin position="44"/>
        <end position="65"/>
    </location>
</feature>
<evidence type="ECO:0000256" key="6">
    <source>
        <dbReference type="SAM" id="Phobius"/>
    </source>
</evidence>